<keyword evidence="3" id="KW-1185">Reference proteome</keyword>
<dbReference type="InterPro" id="IPR011335">
    <property type="entry name" value="Restrct_endonuc-II-like"/>
</dbReference>
<dbReference type="PANTHER" id="PTHR47396">
    <property type="entry name" value="TYPE I RESTRICTION ENZYME ECOKI R PROTEIN"/>
    <property type="match status" value="1"/>
</dbReference>
<dbReference type="CDD" id="cd18785">
    <property type="entry name" value="SF2_C"/>
    <property type="match status" value="1"/>
</dbReference>
<dbReference type="SUPFAM" id="SSF53335">
    <property type="entry name" value="S-adenosyl-L-methionine-dependent methyltransferases"/>
    <property type="match status" value="1"/>
</dbReference>
<dbReference type="InterPro" id="IPR053980">
    <property type="entry name" value="ISP_coupler"/>
</dbReference>
<dbReference type="GO" id="GO:0016787">
    <property type="term" value="F:hydrolase activity"/>
    <property type="evidence" value="ECO:0007669"/>
    <property type="project" value="InterPro"/>
</dbReference>
<dbReference type="RefSeq" id="WP_068368850.1">
    <property type="nucleotide sequence ID" value="NZ_LBNE01000002.1"/>
</dbReference>
<dbReference type="Pfam" id="PF18135">
    <property type="entry name" value="Type_ISP_C"/>
    <property type="match status" value="1"/>
</dbReference>
<dbReference type="InterPro" id="IPR002052">
    <property type="entry name" value="DNA_methylase_N6_adenine_CS"/>
</dbReference>
<dbReference type="GO" id="GO:0005524">
    <property type="term" value="F:ATP binding"/>
    <property type="evidence" value="ECO:0007669"/>
    <property type="project" value="InterPro"/>
</dbReference>
<dbReference type="SUPFAM" id="SSF52980">
    <property type="entry name" value="Restriction endonuclease-like"/>
    <property type="match status" value="1"/>
</dbReference>
<dbReference type="SMART" id="SM00487">
    <property type="entry name" value="DEXDc"/>
    <property type="match status" value="1"/>
</dbReference>
<reference evidence="2 3" key="1">
    <citation type="submission" date="2015-04" db="EMBL/GenBank/DDBJ databases">
        <title>Genome sequence of Kerstersia gyiorum CG1.</title>
        <authorList>
            <person name="Greninger A.L."/>
            <person name="Kozyreva V."/>
            <person name="Chaturvedi V."/>
        </authorList>
    </citation>
    <scope>NUCLEOTIDE SEQUENCE [LARGE SCALE GENOMIC DNA]</scope>
    <source>
        <strain evidence="2 3">CG1</strain>
    </source>
</reference>
<evidence type="ECO:0000313" key="3">
    <source>
        <dbReference type="Proteomes" id="UP000078084"/>
    </source>
</evidence>
<proteinExistence type="predicted"/>
<dbReference type="Proteomes" id="UP000078084">
    <property type="component" value="Unassembled WGS sequence"/>
</dbReference>
<dbReference type="STRING" id="206506.AAV32_06040"/>
<organism evidence="2 3">
    <name type="scientific">Kerstersia gyiorum</name>
    <dbReference type="NCBI Taxonomy" id="206506"/>
    <lineage>
        <taxon>Bacteria</taxon>
        <taxon>Pseudomonadati</taxon>
        <taxon>Pseudomonadota</taxon>
        <taxon>Betaproteobacteria</taxon>
        <taxon>Burkholderiales</taxon>
        <taxon>Alcaligenaceae</taxon>
        <taxon>Kerstersia</taxon>
    </lineage>
</organism>
<sequence length="1592" mass="179515">MIRDILQQYRNESAFNRDLGDRFERLMRAYLKLDPQYLALFEDVWLWKDWPQREALGYKLPDTGIDLVAKLRDEDGYCAIQCKFYDSPIPLGDLGNFFTLSGKGGFTQRLIVATAPLSKHAADALEGQTIPVELMTLEDLEASPIDWSQFSLDKPDQLRKLPKKAPRPHQSEALANVTKGFQAHDRGKLIMACGTGKTYTSLIIAEQMVKPGQNILFLVPSIALLSQTLRAWTADASVPLRCFAVCSDSKASRNEEDMRIYELAYPATTNANKLAASLSATQDESAITVIFSTYQSIEVVHQAQQKTGMVFDLVVCDEAHRTAGYTAPGEDHSAFVRVHDNAYIKANKRLYMTATPRIYAEASKSKAEENDVQVFSMDDVATFGPVFHQLRFDEAVRRDLLSDYKVLVIAVDELHVSRVLNKRIADSGDELKLDDAVKIVGCWNGLGKHVAAEDGMDVSVDPQPMRTAIAFAQSIKHSKLLTAEFERISDDLGDQIDYLPALEAKHVDGTMNVVERNQKLSWLKDNIGKEEPVCRILTNARCLSEGVDVPALDAAIFLNPRDSVVDVVQSVGRVMRKDPAGRKKYGYVILPIGIRKDTSPETALDDNKKYRVVWQVLNALRAHDDRLDKQFATIDLTGKGNGVVNVIGVGGGNEKADAFGGEQLGFAFDPEELGKWQDAMFAKIVTKCGNRRYWEDWAKDIAEIADRHQMRIRALLEKPYSKGKKAFDEFLKGVRKNLNPSVSQNDAIEMLAQHIITKPVFDALFEGYAFTSKNPVSQSMQKIMDILEAQALDKEHETLEGFYASVRERASGITDPKGRQKIIVELYDKFFKTAFPRMVERLGIVYTPVEIVDFILHSADAALQAHFGTRLADQNVHILDPFTGTGTFPVRLIETGLIPPDKLPYKYRHEMHANEIVLLAYYIAAINIEEAFHRVTGQEYEPFPGIVLTDTFQMNEPQTGDLDEGLPENHKRADQQKARDIRVIVGNPPYSVGQDNANDNNQNLKYPKLDGRIAATYAAHSTATNKNSLYDSYIRAFRWASDRIKDEGIVCFVTNGGWIDGNTMDGFRKTLQDEFADVYVFNLRGNQRTSGELSRKEGGKVFGSGSRTPVAITLLIKRKNHQGKAAIHYHDIGDYLSREKKLEMVGSFGSYQQVPWQTLEPNEYHDWINQRSGDFNAFVSLNDGDNSIFALRSNGIKTQRDAWVYNAGAQSLEDNVRRHLDYYNAERERISPMLADAASQKERETRAAKLVAYAERKGKWTRGLIQDVARNRTCEFNAENIGTALYRPFYKTNFYYERLLNEMGYRIPSIYPKHGYDNLVVQVTGTGSSKDFSCLISNILPDLEVISKGQCFPLHWYEKVTDTNPQGGFGFDGQEAGTPDANGYIKRDGITDVALANFRQHYSNESITKEDIFYYCYGVLHSPEYREQYAADLKKVLPRIPYAPDFKAFSQAGRKLADLHLNYETVEPWPVQEDAKPKGDLNDLAYYRVEKMRFASLGGRNKDKSVIVFNSRITLRGIPLQAYDYVVNGKSAIEWVMERYQVSTDKDSGIKNDPNDWCREHNDPAYILNLVKRVIRVSMETVAIVSALPAIQ</sequence>
<dbReference type="GO" id="GO:0003677">
    <property type="term" value="F:DNA binding"/>
    <property type="evidence" value="ECO:0007669"/>
    <property type="project" value="InterPro"/>
</dbReference>
<comment type="caution">
    <text evidence="2">The sequence shown here is derived from an EMBL/GenBank/DDBJ whole genome shotgun (WGS) entry which is preliminary data.</text>
</comment>
<dbReference type="InterPro" id="IPR014001">
    <property type="entry name" value="Helicase_ATP-bd"/>
</dbReference>
<dbReference type="Pfam" id="PF04851">
    <property type="entry name" value="ResIII"/>
    <property type="match status" value="1"/>
</dbReference>
<accession>A0A171KUM0</accession>
<dbReference type="PANTHER" id="PTHR47396:SF1">
    <property type="entry name" value="ATP-DEPENDENT HELICASE IRC3-RELATED"/>
    <property type="match status" value="1"/>
</dbReference>
<dbReference type="Pfam" id="PF13156">
    <property type="entry name" value="Mrr_cat_2"/>
    <property type="match status" value="1"/>
</dbReference>
<name>A0A171KUM0_9BURK</name>
<dbReference type="Pfam" id="PF22240">
    <property type="entry name" value="ISP_coupler"/>
    <property type="match status" value="1"/>
</dbReference>
<dbReference type="PATRIC" id="fig|206506.3.peg.1294"/>
<dbReference type="CDD" id="cd22333">
    <property type="entry name" value="LlaBIII_nuclease-like"/>
    <property type="match status" value="1"/>
</dbReference>
<dbReference type="InterPro" id="IPR027417">
    <property type="entry name" value="P-loop_NTPase"/>
</dbReference>
<dbReference type="GO" id="GO:0032259">
    <property type="term" value="P:methylation"/>
    <property type="evidence" value="ECO:0007669"/>
    <property type="project" value="InterPro"/>
</dbReference>
<protein>
    <submittedName>
        <fullName evidence="2">Damage-inducible protein</fullName>
    </submittedName>
</protein>
<dbReference type="PROSITE" id="PS51192">
    <property type="entry name" value="HELICASE_ATP_BIND_1"/>
    <property type="match status" value="1"/>
</dbReference>
<gene>
    <name evidence="2" type="ORF">AAV32_06040</name>
</gene>
<evidence type="ECO:0000259" key="1">
    <source>
        <dbReference type="PROSITE" id="PS51192"/>
    </source>
</evidence>
<dbReference type="InterPro" id="IPR039442">
    <property type="entry name" value="Mrr-like_dom"/>
</dbReference>
<dbReference type="Gene3D" id="3.40.50.300">
    <property type="entry name" value="P-loop containing nucleotide triphosphate hydrolases"/>
    <property type="match status" value="2"/>
</dbReference>
<dbReference type="Pfam" id="PF07669">
    <property type="entry name" value="Eco57I"/>
    <property type="match status" value="1"/>
</dbReference>
<dbReference type="InterPro" id="IPR029063">
    <property type="entry name" value="SAM-dependent_MTases_sf"/>
</dbReference>
<dbReference type="InterPro" id="IPR011639">
    <property type="entry name" value="MethylTrfase_TaqI-like_dom"/>
</dbReference>
<dbReference type="Gene3D" id="3.40.50.150">
    <property type="entry name" value="Vaccinia Virus protein VP39"/>
    <property type="match status" value="1"/>
</dbReference>
<dbReference type="InterPro" id="IPR041635">
    <property type="entry name" value="Type_ISP_LLaBIII_C"/>
</dbReference>
<evidence type="ECO:0000313" key="2">
    <source>
        <dbReference type="EMBL" id="KKO72587.1"/>
    </source>
</evidence>
<dbReference type="InterPro" id="IPR006935">
    <property type="entry name" value="Helicase/UvrB_N"/>
</dbReference>
<dbReference type="REBASE" id="128498">
    <property type="entry name" value="KgyCG1ORF6040P"/>
</dbReference>
<dbReference type="Pfam" id="PF00271">
    <property type="entry name" value="Helicase_C"/>
    <property type="match status" value="1"/>
</dbReference>
<dbReference type="GO" id="GO:0006304">
    <property type="term" value="P:DNA modification"/>
    <property type="evidence" value="ECO:0007669"/>
    <property type="project" value="InterPro"/>
</dbReference>
<dbReference type="GO" id="GO:0005829">
    <property type="term" value="C:cytosol"/>
    <property type="evidence" value="ECO:0007669"/>
    <property type="project" value="TreeGrafter"/>
</dbReference>
<dbReference type="PRINTS" id="PR00507">
    <property type="entry name" value="N12N6MTFRASE"/>
</dbReference>
<dbReference type="GO" id="GO:0009007">
    <property type="term" value="F:site-specific DNA-methyltransferase (adenine-specific) activity"/>
    <property type="evidence" value="ECO:0007669"/>
    <property type="project" value="UniProtKB-EC"/>
</dbReference>
<dbReference type="SUPFAM" id="SSF52540">
    <property type="entry name" value="P-loop containing nucleoside triphosphate hydrolases"/>
    <property type="match status" value="2"/>
</dbReference>
<dbReference type="PROSITE" id="PS00092">
    <property type="entry name" value="N6_MTASE"/>
    <property type="match status" value="1"/>
</dbReference>
<dbReference type="SMART" id="SM00490">
    <property type="entry name" value="HELICc"/>
    <property type="match status" value="1"/>
</dbReference>
<feature type="domain" description="Helicase ATP-binding" evidence="1">
    <location>
        <begin position="178"/>
        <end position="374"/>
    </location>
</feature>
<dbReference type="InterPro" id="IPR001650">
    <property type="entry name" value="Helicase_C-like"/>
</dbReference>
<dbReference type="InterPro" id="IPR050742">
    <property type="entry name" value="Helicase_Restrict-Modif_Enz"/>
</dbReference>
<dbReference type="EMBL" id="LBNE01000002">
    <property type="protein sequence ID" value="KKO72587.1"/>
    <property type="molecule type" value="Genomic_DNA"/>
</dbReference>